<keyword evidence="1" id="KW-0547">Nucleotide-binding</keyword>
<dbReference type="Proteomes" id="UP000265768">
    <property type="component" value="Unassembled WGS sequence"/>
</dbReference>
<dbReference type="Pfam" id="PF00196">
    <property type="entry name" value="GerE"/>
    <property type="match status" value="1"/>
</dbReference>
<dbReference type="InterPro" id="IPR036388">
    <property type="entry name" value="WH-like_DNA-bd_sf"/>
</dbReference>
<feature type="domain" description="HTH luxR-type" evidence="3">
    <location>
        <begin position="898"/>
        <end position="963"/>
    </location>
</feature>
<dbReference type="PANTHER" id="PTHR16305:SF35">
    <property type="entry name" value="TRANSCRIPTIONAL ACTIVATOR DOMAIN"/>
    <property type="match status" value="1"/>
</dbReference>
<sequence length="966" mass="105220">MSTDGNVLIGRDVELGLLLGVLDRAAVEESPEAGIALVGGDAGIGKTRLVTELARRARERGFLVLVGHCAELGDSFPYLPFVDVFRDAMRDPQIAPSFRRAVLDRPVLNRLLPGATPDDGGMAGGGGLAQQQLFGAVLGLLTDLADERPVLLVLEDLHWADRSTRDLLTFLSRVLQRERVCLVGTYRADDLHRRHPLRPVLAELVRLPIVTQFGVPPLNHDEMAAYLSSLGCGGDNEDVIERAEGNPFYAEELVAVGGGAAGMTTGLSALLFNRVERLSEDAQQVLRVAAVAGRTIDDALVRQVTGLPDGQYDEVLREIVSHQLLTPTGDGYRFRHALLREAVYSDLLPGERTRLHAAFARILAGARGSAAELAYHYLASHQNAAALAASVEAAREAERAGAPAEVHRHLEQAIELWESVPDPEAQAGTDAVRLALWSAGAAADSGGSRRAAAQLRRVRDALGPDADPLVRAEVNERLAYYVSDTDDQEFALAAGWAAVEALPPGPPTRVHADAYATYARALIWSEKHHEAPDWARKALEAAHATGAGGAEAGALATLALYHEVSGDEPERCEELLEQAAARAREAGDLPVELRATFHLARVHFERGHLGLARTTADDGVRLALDTGLAWSNYGNDLRFLQMLVHYVAGEWDRAEALADGFAIRVGSVPEAVLSSFALFVEVARGNPRAAERLPWLARMWHESYFLAYLGRGLNAELELWQGRPERALEHVRALIARLDEFDDRVLRISAIGLGALAEIARRPGDPDAAREAVREADELIERARRTNVVGPFQYHLGIESVAWLKRAEAEWLRVRGEDTPEVWREVTDAFDFGYVYEVARSRWRLAESLAAGDRRDEAREQWTLAVNAADRLGAAPLREALRAFGRRARLGEDGPGSPHQVLPTLTSREREVLRLVAEGRNNREVAAALFISPKTASVHVSNILAKLGVTSRTSAAAIAHREGLLH</sequence>
<dbReference type="GO" id="GO:0004016">
    <property type="term" value="F:adenylate cyclase activity"/>
    <property type="evidence" value="ECO:0007669"/>
    <property type="project" value="TreeGrafter"/>
</dbReference>
<reference evidence="4 5" key="1">
    <citation type="submission" date="2018-09" db="EMBL/GenBank/DDBJ databases">
        <title>YIM 75507 draft genome.</title>
        <authorList>
            <person name="Tang S."/>
            <person name="Feng Y."/>
        </authorList>
    </citation>
    <scope>NUCLEOTIDE SEQUENCE [LARGE SCALE GENOMIC DNA]</scope>
    <source>
        <strain evidence="4 5">YIM 75507</strain>
    </source>
</reference>
<comment type="caution">
    <text evidence="4">The sequence shown here is derived from an EMBL/GenBank/DDBJ whole genome shotgun (WGS) entry which is preliminary data.</text>
</comment>
<dbReference type="SUPFAM" id="SSF46894">
    <property type="entry name" value="C-terminal effector domain of the bipartite response regulators"/>
    <property type="match status" value="1"/>
</dbReference>
<evidence type="ECO:0000256" key="2">
    <source>
        <dbReference type="ARBA" id="ARBA00022840"/>
    </source>
</evidence>
<evidence type="ECO:0000313" key="4">
    <source>
        <dbReference type="EMBL" id="RJL30410.1"/>
    </source>
</evidence>
<dbReference type="PRINTS" id="PR00038">
    <property type="entry name" value="HTHLUXR"/>
</dbReference>
<organism evidence="4 5">
    <name type="scientific">Bailinhaonella thermotolerans</name>
    <dbReference type="NCBI Taxonomy" id="1070861"/>
    <lineage>
        <taxon>Bacteria</taxon>
        <taxon>Bacillati</taxon>
        <taxon>Actinomycetota</taxon>
        <taxon>Actinomycetes</taxon>
        <taxon>Streptosporangiales</taxon>
        <taxon>Streptosporangiaceae</taxon>
        <taxon>Bailinhaonella</taxon>
    </lineage>
</organism>
<evidence type="ECO:0000256" key="1">
    <source>
        <dbReference type="ARBA" id="ARBA00022741"/>
    </source>
</evidence>
<dbReference type="InterPro" id="IPR000792">
    <property type="entry name" value="Tscrpt_reg_LuxR_C"/>
</dbReference>
<dbReference type="SUPFAM" id="SSF48452">
    <property type="entry name" value="TPR-like"/>
    <property type="match status" value="1"/>
</dbReference>
<protein>
    <submittedName>
        <fullName evidence="4">Helix-turn-helix transcriptional regulator</fullName>
    </submittedName>
</protein>
<dbReference type="EMBL" id="QZEY01000009">
    <property type="protein sequence ID" value="RJL30410.1"/>
    <property type="molecule type" value="Genomic_DNA"/>
</dbReference>
<dbReference type="CDD" id="cd06170">
    <property type="entry name" value="LuxR_C_like"/>
    <property type="match status" value="1"/>
</dbReference>
<proteinExistence type="predicted"/>
<dbReference type="GO" id="GO:0005737">
    <property type="term" value="C:cytoplasm"/>
    <property type="evidence" value="ECO:0007669"/>
    <property type="project" value="TreeGrafter"/>
</dbReference>
<dbReference type="GO" id="GO:0003677">
    <property type="term" value="F:DNA binding"/>
    <property type="evidence" value="ECO:0007669"/>
    <property type="project" value="InterPro"/>
</dbReference>
<dbReference type="Pfam" id="PF13191">
    <property type="entry name" value="AAA_16"/>
    <property type="match status" value="1"/>
</dbReference>
<dbReference type="Gene3D" id="3.40.50.300">
    <property type="entry name" value="P-loop containing nucleotide triphosphate hydrolases"/>
    <property type="match status" value="1"/>
</dbReference>
<dbReference type="InterPro" id="IPR011990">
    <property type="entry name" value="TPR-like_helical_dom_sf"/>
</dbReference>
<evidence type="ECO:0000313" key="5">
    <source>
        <dbReference type="Proteomes" id="UP000265768"/>
    </source>
</evidence>
<keyword evidence="2" id="KW-0067">ATP-binding</keyword>
<dbReference type="GO" id="GO:0005524">
    <property type="term" value="F:ATP binding"/>
    <property type="evidence" value="ECO:0007669"/>
    <property type="project" value="UniProtKB-KW"/>
</dbReference>
<keyword evidence="5" id="KW-1185">Reference proteome</keyword>
<dbReference type="GO" id="GO:0006355">
    <property type="term" value="P:regulation of DNA-templated transcription"/>
    <property type="evidence" value="ECO:0007669"/>
    <property type="project" value="InterPro"/>
</dbReference>
<dbReference type="OrthoDB" id="5476461at2"/>
<dbReference type="AlphaFoldDB" id="A0A3A4AYT7"/>
<gene>
    <name evidence="4" type="ORF">D5H75_22830</name>
</gene>
<dbReference type="InterPro" id="IPR016032">
    <property type="entry name" value="Sig_transdc_resp-reg_C-effctor"/>
</dbReference>
<dbReference type="Gene3D" id="1.10.10.10">
    <property type="entry name" value="Winged helix-like DNA-binding domain superfamily/Winged helix DNA-binding domain"/>
    <property type="match status" value="1"/>
</dbReference>
<accession>A0A3A4AYT7</accession>
<dbReference type="PROSITE" id="PS50043">
    <property type="entry name" value="HTH_LUXR_2"/>
    <property type="match status" value="1"/>
</dbReference>
<dbReference type="SUPFAM" id="SSF52540">
    <property type="entry name" value="P-loop containing nucleoside triphosphate hydrolases"/>
    <property type="match status" value="1"/>
</dbReference>
<evidence type="ECO:0000259" key="3">
    <source>
        <dbReference type="PROSITE" id="PS50043"/>
    </source>
</evidence>
<name>A0A3A4AYT7_9ACTN</name>
<dbReference type="InterPro" id="IPR041664">
    <property type="entry name" value="AAA_16"/>
</dbReference>
<dbReference type="InterPro" id="IPR027417">
    <property type="entry name" value="P-loop_NTPase"/>
</dbReference>
<dbReference type="Gene3D" id="1.25.40.10">
    <property type="entry name" value="Tetratricopeptide repeat domain"/>
    <property type="match status" value="1"/>
</dbReference>
<dbReference type="SMART" id="SM00421">
    <property type="entry name" value="HTH_LUXR"/>
    <property type="match status" value="1"/>
</dbReference>
<dbReference type="PANTHER" id="PTHR16305">
    <property type="entry name" value="TESTICULAR SOLUBLE ADENYLYL CYCLASE"/>
    <property type="match status" value="1"/>
</dbReference>